<dbReference type="Gene3D" id="2.60.40.10">
    <property type="entry name" value="Immunoglobulins"/>
    <property type="match status" value="1"/>
</dbReference>
<evidence type="ECO:0008006" key="3">
    <source>
        <dbReference type="Google" id="ProtNLM"/>
    </source>
</evidence>
<dbReference type="AlphaFoldDB" id="A0A4V3BZ97"/>
<evidence type="ECO:0000313" key="2">
    <source>
        <dbReference type="Proteomes" id="UP000294848"/>
    </source>
</evidence>
<evidence type="ECO:0000313" key="1">
    <source>
        <dbReference type="EMBL" id="TDO05669.1"/>
    </source>
</evidence>
<dbReference type="InterPro" id="IPR013783">
    <property type="entry name" value="Ig-like_fold"/>
</dbReference>
<dbReference type="PROSITE" id="PS51257">
    <property type="entry name" value="PROKAR_LIPOPROTEIN"/>
    <property type="match status" value="1"/>
</dbReference>
<proteinExistence type="predicted"/>
<protein>
    <recommendedName>
        <fullName evidence="3">Carboxypeptidase regulatory-like domain-containing protein</fullName>
    </recommendedName>
</protein>
<comment type="caution">
    <text evidence="1">The sequence shown here is derived from an EMBL/GenBank/DDBJ whole genome shotgun (WGS) entry which is preliminary data.</text>
</comment>
<dbReference type="RefSeq" id="WP_133463691.1">
    <property type="nucleotide sequence ID" value="NZ_SNWI01000001.1"/>
</dbReference>
<reference evidence="1 2" key="1">
    <citation type="submission" date="2019-03" db="EMBL/GenBank/DDBJ databases">
        <title>Freshwater and sediment microbial communities from various areas in North America, analyzing microbe dynamics in response to fracking.</title>
        <authorList>
            <person name="Lamendella R."/>
        </authorList>
    </citation>
    <scope>NUCLEOTIDE SEQUENCE [LARGE SCALE GENOMIC DNA]</scope>
    <source>
        <strain evidence="1 2">114D</strain>
    </source>
</reference>
<accession>A0A4V3BZ97</accession>
<dbReference type="Proteomes" id="UP000294848">
    <property type="component" value="Unassembled WGS sequence"/>
</dbReference>
<sequence>MTDMKRISFLLIILAFIFSSCEKDDATLYGNVYATLEGEQTAISESTVRIYSVKLADDGVIQGGSNLTPIAETTTNAEGYYSFNDLPEANYWITAVATVNGEKYGTNPHAPVGVYLPSGQSEKKDIIISELTNN</sequence>
<dbReference type="SUPFAM" id="SSF117074">
    <property type="entry name" value="Hypothetical protein PA1324"/>
    <property type="match status" value="1"/>
</dbReference>
<name>A0A4V3BZ97_9BACT</name>
<dbReference type="OrthoDB" id="2111471at2"/>
<organism evidence="1 2">
    <name type="scientific">Sunxiuqinia elliptica</name>
    <dbReference type="NCBI Taxonomy" id="655355"/>
    <lineage>
        <taxon>Bacteria</taxon>
        <taxon>Pseudomonadati</taxon>
        <taxon>Bacteroidota</taxon>
        <taxon>Bacteroidia</taxon>
        <taxon>Marinilabiliales</taxon>
        <taxon>Prolixibacteraceae</taxon>
        <taxon>Sunxiuqinia</taxon>
    </lineage>
</organism>
<gene>
    <name evidence="1" type="ORF">DET52_1011033</name>
</gene>
<dbReference type="EMBL" id="SNWI01000001">
    <property type="protein sequence ID" value="TDO05669.1"/>
    <property type="molecule type" value="Genomic_DNA"/>
</dbReference>